<name>A0A9I9EAB5_CUCME</name>
<proteinExistence type="predicted"/>
<organism evidence="2">
    <name type="scientific">Cucumis melo</name>
    <name type="common">Muskmelon</name>
    <dbReference type="NCBI Taxonomy" id="3656"/>
    <lineage>
        <taxon>Eukaryota</taxon>
        <taxon>Viridiplantae</taxon>
        <taxon>Streptophyta</taxon>
        <taxon>Embryophyta</taxon>
        <taxon>Tracheophyta</taxon>
        <taxon>Spermatophyta</taxon>
        <taxon>Magnoliopsida</taxon>
        <taxon>eudicotyledons</taxon>
        <taxon>Gunneridae</taxon>
        <taxon>Pentapetalae</taxon>
        <taxon>rosids</taxon>
        <taxon>fabids</taxon>
        <taxon>Cucurbitales</taxon>
        <taxon>Cucurbitaceae</taxon>
        <taxon>Benincaseae</taxon>
        <taxon>Cucumis</taxon>
    </lineage>
</organism>
<evidence type="ECO:0000256" key="1">
    <source>
        <dbReference type="SAM" id="MobiDB-lite"/>
    </source>
</evidence>
<sequence length="167" mass="19487">MHGWFSKIKQTRHQCQISNGAKELEDIKVCTRESFRLSLAYHPWHLPVLEVGVADQLEVPTPPVKIKKKKTCFKQPEGDRDKPAVPPANRKGVDDWNKKQRQQARQANLIKTENKRKRKFQATNRKKLRDFTIFESNCQEIEEDDRESEQLTDPSINLSGGKRNRKP</sequence>
<feature type="region of interest" description="Disordered" evidence="1">
    <location>
        <begin position="70"/>
        <end position="122"/>
    </location>
</feature>
<accession>A0A9I9EAB5</accession>
<protein>
    <submittedName>
        <fullName evidence="2">Uncharacterized protein</fullName>
    </submittedName>
</protein>
<dbReference type="EnsemblPlants" id="MELO3C031010.2.1">
    <property type="protein sequence ID" value="MELO3C031010.2.1"/>
    <property type="gene ID" value="MELO3C031010.2"/>
</dbReference>
<evidence type="ECO:0000313" key="2">
    <source>
        <dbReference type="EnsemblPlants" id="MELO3C031010.2.1"/>
    </source>
</evidence>
<feature type="region of interest" description="Disordered" evidence="1">
    <location>
        <begin position="141"/>
        <end position="167"/>
    </location>
</feature>
<dbReference type="Gramene" id="MELO3C031010.2.1">
    <property type="protein sequence ID" value="MELO3C031010.2.1"/>
    <property type="gene ID" value="MELO3C031010.2"/>
</dbReference>
<dbReference type="AlphaFoldDB" id="A0A9I9EAB5"/>
<reference evidence="2" key="1">
    <citation type="submission" date="2023-03" db="UniProtKB">
        <authorList>
            <consortium name="EnsemblPlants"/>
        </authorList>
    </citation>
    <scope>IDENTIFICATION</scope>
</reference>